<dbReference type="GO" id="GO:0015658">
    <property type="term" value="F:branched-chain amino acid transmembrane transporter activity"/>
    <property type="evidence" value="ECO:0007669"/>
    <property type="project" value="TreeGrafter"/>
</dbReference>
<evidence type="ECO:0000259" key="6">
    <source>
        <dbReference type="PROSITE" id="PS50893"/>
    </source>
</evidence>
<feature type="domain" description="ABC transporter" evidence="6">
    <location>
        <begin position="36"/>
        <end position="265"/>
    </location>
</feature>
<keyword evidence="2" id="KW-0813">Transport</keyword>
<dbReference type="InterPro" id="IPR003439">
    <property type="entry name" value="ABC_transporter-like_ATP-bd"/>
</dbReference>
<protein>
    <submittedName>
        <fullName evidence="7">ABC transporter, nucleotide binding/ATPase protein (Urea/amide)</fullName>
    </submittedName>
</protein>
<dbReference type="GO" id="GO:0015807">
    <property type="term" value="P:L-amino acid transport"/>
    <property type="evidence" value="ECO:0007669"/>
    <property type="project" value="TreeGrafter"/>
</dbReference>
<dbReference type="GO" id="GO:0005524">
    <property type="term" value="F:ATP binding"/>
    <property type="evidence" value="ECO:0007669"/>
    <property type="project" value="UniProtKB-KW"/>
</dbReference>
<dbReference type="InterPro" id="IPR017780">
    <property type="entry name" value="ABC_transptr_urea_ATP-bd_UrtE"/>
</dbReference>
<keyword evidence="5" id="KW-0029">Amino-acid transport</keyword>
<dbReference type="GO" id="GO:0016887">
    <property type="term" value="F:ATP hydrolysis activity"/>
    <property type="evidence" value="ECO:0007669"/>
    <property type="project" value="InterPro"/>
</dbReference>
<dbReference type="InterPro" id="IPR052156">
    <property type="entry name" value="BCAA_Transport_ATP-bd_LivF"/>
</dbReference>
<sequence>MDPAVVVSIVAAALTKANGAKATYRIVISQGSQPMLQVENIDLHYGAAQALKKVSLKAETGKVTCLMGRNGVGKTSTLRAVAGQHGISAGKILWDGEDISSLPAHARARKGIAIVPQGREIFPLLSVKENLETGYAPIPRKERFIPDTIFELFPVLKDMLSRRGGDLSGGQQQQLAIARALVTRPKLLVLDEPTEGIQPSIIKDIGRAISWLRDQGTMAIVLVEQYFEFARDLADDYAVMDRGEVVLSGTGADLSETEVRRYLTV</sequence>
<keyword evidence="4" id="KW-0067">ATP-binding</keyword>
<dbReference type="Proteomes" id="UP000004848">
    <property type="component" value="Unassembled WGS sequence"/>
</dbReference>
<name>A0NRF5_ROSAI</name>
<dbReference type="eggNOG" id="COG0410">
    <property type="taxonomic scope" value="Bacteria"/>
</dbReference>
<reference evidence="7 8" key="1">
    <citation type="submission" date="2006-05" db="EMBL/GenBank/DDBJ databases">
        <authorList>
            <person name="King G."/>
            <person name="Ferriera S."/>
            <person name="Johnson J."/>
            <person name="Kravitz S."/>
            <person name="Beeson K."/>
            <person name="Sutton G."/>
            <person name="Rogers Y.-H."/>
            <person name="Friedman R."/>
            <person name="Frazier M."/>
            <person name="Venter J.C."/>
        </authorList>
    </citation>
    <scope>NUCLEOTIDE SEQUENCE [LARGE SCALE GENOMIC DNA]</scope>
    <source>
        <strain evidence="8">ATCC 25650 / DSM 13394 / JCM 20685 / NBRC 16684 / NCIMB 2208 / IAM 12614 / B1</strain>
    </source>
</reference>
<dbReference type="InterPro" id="IPR003593">
    <property type="entry name" value="AAA+_ATPase"/>
</dbReference>
<dbReference type="PANTHER" id="PTHR43820">
    <property type="entry name" value="HIGH-AFFINITY BRANCHED-CHAIN AMINO ACID TRANSPORT ATP-BINDING PROTEIN LIVF"/>
    <property type="match status" value="1"/>
</dbReference>
<dbReference type="SMART" id="SM00382">
    <property type="entry name" value="AAA"/>
    <property type="match status" value="1"/>
</dbReference>
<comment type="similarity">
    <text evidence="1">Belongs to the ABC transporter superfamily.</text>
</comment>
<evidence type="ECO:0000256" key="4">
    <source>
        <dbReference type="ARBA" id="ARBA00022840"/>
    </source>
</evidence>
<dbReference type="PANTHER" id="PTHR43820:SF5">
    <property type="entry name" value="HIGH-AFFINITY BRANCHED-CHAIN AMINO ACID TRANSPORT ATP-BINDING PROTEIN"/>
    <property type="match status" value="1"/>
</dbReference>
<dbReference type="SUPFAM" id="SSF52540">
    <property type="entry name" value="P-loop containing nucleoside triphosphate hydrolases"/>
    <property type="match status" value="1"/>
</dbReference>
<proteinExistence type="inferred from homology"/>
<evidence type="ECO:0000256" key="2">
    <source>
        <dbReference type="ARBA" id="ARBA00022448"/>
    </source>
</evidence>
<dbReference type="Pfam" id="PF00005">
    <property type="entry name" value="ABC_tran"/>
    <property type="match status" value="1"/>
</dbReference>
<evidence type="ECO:0000256" key="5">
    <source>
        <dbReference type="ARBA" id="ARBA00022970"/>
    </source>
</evidence>
<comment type="caution">
    <text evidence="7">The sequence shown here is derived from an EMBL/GenBank/DDBJ whole genome shotgun (WGS) entry which is preliminary data.</text>
</comment>
<evidence type="ECO:0000313" key="8">
    <source>
        <dbReference type="Proteomes" id="UP000004848"/>
    </source>
</evidence>
<dbReference type="NCBIfam" id="TIGR03410">
    <property type="entry name" value="urea_trans_UrtE"/>
    <property type="match status" value="1"/>
</dbReference>
<evidence type="ECO:0000256" key="1">
    <source>
        <dbReference type="ARBA" id="ARBA00005417"/>
    </source>
</evidence>
<gene>
    <name evidence="7" type="ORF">SIAM614_07648</name>
</gene>
<keyword evidence="3" id="KW-0547">Nucleotide-binding</keyword>
<dbReference type="PROSITE" id="PS50893">
    <property type="entry name" value="ABC_TRANSPORTER_2"/>
    <property type="match status" value="1"/>
</dbReference>
<evidence type="ECO:0000313" key="7">
    <source>
        <dbReference type="EMBL" id="EAV44736.1"/>
    </source>
</evidence>
<dbReference type="Gene3D" id="3.40.50.300">
    <property type="entry name" value="P-loop containing nucleotide triphosphate hydrolases"/>
    <property type="match status" value="1"/>
</dbReference>
<accession>A0NRF5</accession>
<dbReference type="AlphaFoldDB" id="A0NRF5"/>
<dbReference type="CDD" id="cd03224">
    <property type="entry name" value="ABC_TM1139_LivF_branched"/>
    <property type="match status" value="1"/>
</dbReference>
<dbReference type="EMBL" id="AAUW01000005">
    <property type="protein sequence ID" value="EAV44736.1"/>
    <property type="molecule type" value="Genomic_DNA"/>
</dbReference>
<dbReference type="InterPro" id="IPR027417">
    <property type="entry name" value="P-loop_NTPase"/>
</dbReference>
<organism evidence="7 8">
    <name type="scientific">Roseibium aggregatum (strain ATCC 25650 / DSM 13394 / JCM 20685 / NBRC 16684 / NCIMB 2208 / IAM 12614 / B1)</name>
    <name type="common">Stappia aggregata</name>
    <dbReference type="NCBI Taxonomy" id="384765"/>
    <lineage>
        <taxon>Bacteria</taxon>
        <taxon>Pseudomonadati</taxon>
        <taxon>Pseudomonadota</taxon>
        <taxon>Alphaproteobacteria</taxon>
        <taxon>Hyphomicrobiales</taxon>
        <taxon>Stappiaceae</taxon>
        <taxon>Roseibium</taxon>
    </lineage>
</organism>
<evidence type="ECO:0000256" key="3">
    <source>
        <dbReference type="ARBA" id="ARBA00022741"/>
    </source>
</evidence>